<dbReference type="CDD" id="cd08922">
    <property type="entry name" value="FHb-globin"/>
    <property type="match status" value="1"/>
</dbReference>
<proteinExistence type="inferred from homology"/>
<dbReference type="Gene3D" id="3.40.50.80">
    <property type="entry name" value="Nucleotide-binding domain of ferredoxin-NADP reductase (FNR) module"/>
    <property type="match status" value="1"/>
</dbReference>
<feature type="binding site" evidence="15">
    <location>
        <position position="190"/>
    </location>
    <ligand>
        <name>FAD</name>
        <dbReference type="ChEBI" id="CHEBI:57692"/>
    </ligand>
</feature>
<dbReference type="GO" id="GO:0046872">
    <property type="term" value="F:metal ion binding"/>
    <property type="evidence" value="ECO:0007669"/>
    <property type="project" value="UniProtKB-KW"/>
</dbReference>
<dbReference type="InterPro" id="IPR012292">
    <property type="entry name" value="Globin/Proto"/>
</dbReference>
<evidence type="ECO:0000256" key="9">
    <source>
        <dbReference type="ARBA" id="ARBA00022857"/>
    </source>
</evidence>
<evidence type="ECO:0000256" key="13">
    <source>
        <dbReference type="ARBA" id="ARBA00048649"/>
    </source>
</evidence>
<evidence type="ECO:0000256" key="7">
    <source>
        <dbReference type="ARBA" id="ARBA00022723"/>
    </source>
</evidence>
<comment type="caution">
    <text evidence="15">Lacks conserved residue(s) required for the propagation of feature annotation.</text>
</comment>
<dbReference type="EMBL" id="LYDR01000055">
    <property type="protein sequence ID" value="ODA33385.1"/>
    <property type="molecule type" value="Genomic_DNA"/>
</dbReference>
<dbReference type="Gene3D" id="2.40.30.10">
    <property type="entry name" value="Translation factors"/>
    <property type="match status" value="1"/>
</dbReference>
<dbReference type="STRING" id="1841610.A6X21_18705"/>
<comment type="similarity">
    <text evidence="2 15">Belongs to the globin family. Two-domain flavohemoproteins subfamily.</text>
</comment>
<evidence type="ECO:0000256" key="3">
    <source>
        <dbReference type="ARBA" id="ARBA00022448"/>
    </source>
</evidence>
<protein>
    <recommendedName>
        <fullName evidence="15">Flavohemoprotein</fullName>
    </recommendedName>
    <alternativeName>
        <fullName evidence="15">Flavohemoglobin</fullName>
    </alternativeName>
    <alternativeName>
        <fullName evidence="15">Hemoglobin-like protein</fullName>
    </alternativeName>
    <alternativeName>
        <fullName evidence="15">Nitric oxide dioxygenase</fullName>
        <shortName evidence="15">NO oxygenase</shortName>
        <shortName evidence="15">NOD</shortName>
        <ecNumber evidence="15">1.14.12.17</ecNumber>
    </alternativeName>
</protein>
<comment type="cofactor">
    <cofactor evidence="15">
        <name>heme b</name>
        <dbReference type="ChEBI" id="CHEBI:60344"/>
    </cofactor>
    <text evidence="15">Binds 1 heme b (iron(II)-protoporphyrin IX) group per subunit.</text>
</comment>
<keyword evidence="4 15" id="KW-0349">Heme</keyword>
<feature type="active site" description="Charge relay system" evidence="15">
    <location>
        <position position="137"/>
    </location>
</feature>
<evidence type="ECO:0000256" key="2">
    <source>
        <dbReference type="ARBA" id="ARBA00008414"/>
    </source>
</evidence>
<organism evidence="18 19">
    <name type="scientific">Planctopirus hydrillae</name>
    <dbReference type="NCBI Taxonomy" id="1841610"/>
    <lineage>
        <taxon>Bacteria</taxon>
        <taxon>Pseudomonadati</taxon>
        <taxon>Planctomycetota</taxon>
        <taxon>Planctomycetia</taxon>
        <taxon>Planctomycetales</taxon>
        <taxon>Planctomycetaceae</taxon>
        <taxon>Planctopirus</taxon>
    </lineage>
</organism>
<keyword evidence="6 15" id="KW-0285">Flavoprotein</keyword>
<keyword evidence="19" id="KW-1185">Reference proteome</keyword>
<keyword evidence="8 15" id="KW-0274">FAD</keyword>
<feature type="site" description="Influences the redox potential of the prosthetic heme and FAD groups" evidence="15">
    <location>
        <position position="84"/>
    </location>
</feature>
<dbReference type="Pfam" id="PF00175">
    <property type="entry name" value="NAD_binding_1"/>
    <property type="match status" value="1"/>
</dbReference>
<evidence type="ECO:0000256" key="1">
    <source>
        <dbReference type="ARBA" id="ARBA00006401"/>
    </source>
</evidence>
<keyword evidence="5 15" id="KW-0561">Oxygen transport</keyword>
<feature type="active site" description="Charge relay system" evidence="15">
    <location>
        <position position="95"/>
    </location>
</feature>
<evidence type="ECO:0000256" key="8">
    <source>
        <dbReference type="ARBA" id="ARBA00022827"/>
    </source>
</evidence>
<dbReference type="RefSeq" id="WP_068846940.1">
    <property type="nucleotide sequence ID" value="NZ_LYDR01000055.1"/>
</dbReference>
<comment type="caution">
    <text evidence="18">The sequence shown here is derived from an EMBL/GenBank/DDBJ whole genome shotgun (WGS) entry which is preliminary data.</text>
</comment>
<accession>A0A1C3EJG9</accession>
<dbReference type="GO" id="GO:0071949">
    <property type="term" value="F:FAD binding"/>
    <property type="evidence" value="ECO:0007669"/>
    <property type="project" value="InterPro"/>
</dbReference>
<comment type="similarity">
    <text evidence="1 15">In the C-terminal section; belongs to the flavoprotein pyridine nucleotide cytochrome reductase family.</text>
</comment>
<dbReference type="InterPro" id="IPR001433">
    <property type="entry name" value="OxRdtase_FAD/NAD-bd"/>
</dbReference>
<dbReference type="HAMAP" id="MF_01252">
    <property type="entry name" value="Hmp"/>
    <property type="match status" value="1"/>
</dbReference>
<dbReference type="FunFam" id="3.40.50.80:FF:000010">
    <property type="entry name" value="Flavohemoprotein"/>
    <property type="match status" value="1"/>
</dbReference>
<dbReference type="CDD" id="cd06184">
    <property type="entry name" value="flavohem_like_fad_nad_binding"/>
    <property type="match status" value="1"/>
</dbReference>
<keyword evidence="3 15" id="KW-0813">Transport</keyword>
<dbReference type="Gene3D" id="1.10.490.10">
    <property type="entry name" value="Globins"/>
    <property type="match status" value="1"/>
</dbReference>
<evidence type="ECO:0000256" key="12">
    <source>
        <dbReference type="ARBA" id="ARBA00023027"/>
    </source>
</evidence>
<evidence type="ECO:0000256" key="10">
    <source>
        <dbReference type="ARBA" id="ARBA00023002"/>
    </source>
</evidence>
<evidence type="ECO:0000256" key="15">
    <source>
        <dbReference type="HAMAP-Rule" id="MF_01252"/>
    </source>
</evidence>
<dbReference type="FunFam" id="2.40.30.10:FF:000034">
    <property type="entry name" value="Flavohemoprotein"/>
    <property type="match status" value="1"/>
</dbReference>
<comment type="catalytic activity">
    <reaction evidence="13 15">
        <text>2 nitric oxide + NADH + 2 O2 = 2 nitrate + NAD(+) + H(+)</text>
        <dbReference type="Rhea" id="RHEA:19469"/>
        <dbReference type="ChEBI" id="CHEBI:15378"/>
        <dbReference type="ChEBI" id="CHEBI:15379"/>
        <dbReference type="ChEBI" id="CHEBI:16480"/>
        <dbReference type="ChEBI" id="CHEBI:17632"/>
        <dbReference type="ChEBI" id="CHEBI:57540"/>
        <dbReference type="ChEBI" id="CHEBI:57945"/>
        <dbReference type="EC" id="1.14.12.17"/>
    </reaction>
</comment>
<dbReference type="InterPro" id="IPR017927">
    <property type="entry name" value="FAD-bd_FR_type"/>
</dbReference>
<feature type="domain" description="Globin" evidence="16">
    <location>
        <begin position="1"/>
        <end position="138"/>
    </location>
</feature>
<evidence type="ECO:0000256" key="6">
    <source>
        <dbReference type="ARBA" id="ARBA00022630"/>
    </source>
</evidence>
<evidence type="ECO:0000313" key="19">
    <source>
        <dbReference type="Proteomes" id="UP000094828"/>
    </source>
</evidence>
<dbReference type="SUPFAM" id="SSF46458">
    <property type="entry name" value="Globin-like"/>
    <property type="match status" value="1"/>
</dbReference>
<name>A0A1C3EJG9_9PLAN</name>
<dbReference type="InterPro" id="IPR039261">
    <property type="entry name" value="FNR_nucleotide-bd"/>
</dbReference>
<dbReference type="Pfam" id="PF00042">
    <property type="entry name" value="Globin"/>
    <property type="match status" value="1"/>
</dbReference>
<feature type="binding site" evidence="15">
    <location>
        <begin position="418"/>
        <end position="421"/>
    </location>
    <ligand>
        <name>FAD</name>
        <dbReference type="ChEBI" id="CHEBI:57692"/>
    </ligand>
</feature>
<evidence type="ECO:0000256" key="11">
    <source>
        <dbReference type="ARBA" id="ARBA00023004"/>
    </source>
</evidence>
<keyword evidence="11 15" id="KW-0408">Iron</keyword>
<dbReference type="GO" id="GO:0005344">
    <property type="term" value="F:oxygen carrier activity"/>
    <property type="evidence" value="ECO:0007669"/>
    <property type="project" value="UniProtKB-UniRule"/>
</dbReference>
<dbReference type="InterPro" id="IPR009050">
    <property type="entry name" value="Globin-like_sf"/>
</dbReference>
<gene>
    <name evidence="15" type="primary">hmp</name>
    <name evidence="18" type="ORF">A6X21_18705</name>
</gene>
<keyword evidence="9 15" id="KW-0521">NADP</keyword>
<dbReference type="Proteomes" id="UP000094828">
    <property type="component" value="Unassembled WGS sequence"/>
</dbReference>
<feature type="site" description="Influences the redox potential of the prosthetic heme and FAD groups" evidence="15">
    <location>
        <position position="417"/>
    </location>
</feature>
<dbReference type="SUPFAM" id="SSF63380">
    <property type="entry name" value="Riboflavin synthase domain-like"/>
    <property type="match status" value="1"/>
</dbReference>
<dbReference type="PROSITE" id="PS01033">
    <property type="entry name" value="GLOBIN"/>
    <property type="match status" value="1"/>
</dbReference>
<dbReference type="InterPro" id="IPR000971">
    <property type="entry name" value="Globin"/>
</dbReference>
<dbReference type="SUPFAM" id="SSF52343">
    <property type="entry name" value="Ferredoxin reductase-like, C-terminal NADP-linked domain"/>
    <property type="match status" value="1"/>
</dbReference>
<comment type="catalytic activity">
    <reaction evidence="14 15">
        <text>2 nitric oxide + NADPH + 2 O2 = 2 nitrate + NADP(+) + H(+)</text>
        <dbReference type="Rhea" id="RHEA:19465"/>
        <dbReference type="ChEBI" id="CHEBI:15378"/>
        <dbReference type="ChEBI" id="CHEBI:15379"/>
        <dbReference type="ChEBI" id="CHEBI:16480"/>
        <dbReference type="ChEBI" id="CHEBI:17632"/>
        <dbReference type="ChEBI" id="CHEBI:57783"/>
        <dbReference type="ChEBI" id="CHEBI:58349"/>
        <dbReference type="EC" id="1.14.12.17"/>
    </reaction>
</comment>
<keyword evidence="7 15" id="KW-0479">Metal-binding</keyword>
<keyword evidence="18" id="KW-0223">Dioxygenase</keyword>
<dbReference type="GO" id="GO:0008941">
    <property type="term" value="F:nitric oxide dioxygenase NAD(P)H activity"/>
    <property type="evidence" value="ECO:0007669"/>
    <property type="project" value="UniProtKB-UniRule"/>
</dbReference>
<evidence type="ECO:0000259" key="17">
    <source>
        <dbReference type="PROSITE" id="PS51384"/>
    </source>
</evidence>
<feature type="domain" description="FAD-binding FR-type" evidence="17">
    <location>
        <begin position="152"/>
        <end position="280"/>
    </location>
</feature>
<feature type="site" description="Involved in heme-bound ligand stabilization and O-O bond activation" evidence="15">
    <location>
        <position position="29"/>
    </location>
</feature>
<evidence type="ECO:0000259" key="16">
    <source>
        <dbReference type="PROSITE" id="PS01033"/>
    </source>
</evidence>
<dbReference type="GO" id="GO:0019825">
    <property type="term" value="F:oxygen binding"/>
    <property type="evidence" value="ECO:0007669"/>
    <property type="project" value="InterPro"/>
</dbReference>
<comment type="domain">
    <text evidence="15">Consists of two distinct domains; an N-terminal heme-containing oxygen-binding domain and a C-terminal reductase domain with binding sites for FAD and NAD(P)H.</text>
</comment>
<evidence type="ECO:0000256" key="5">
    <source>
        <dbReference type="ARBA" id="ARBA00022621"/>
    </source>
</evidence>
<feature type="binding site" evidence="15">
    <location>
        <begin position="221"/>
        <end position="224"/>
    </location>
    <ligand>
        <name>FAD</name>
        <dbReference type="ChEBI" id="CHEBI:57692"/>
    </ligand>
</feature>
<evidence type="ECO:0000256" key="14">
    <source>
        <dbReference type="ARBA" id="ARBA00049433"/>
    </source>
</evidence>
<dbReference type="PROSITE" id="PS51384">
    <property type="entry name" value="FAD_FR"/>
    <property type="match status" value="1"/>
</dbReference>
<dbReference type="AlphaFoldDB" id="A0A1C3EJG9"/>
<evidence type="ECO:0000313" key="18">
    <source>
        <dbReference type="EMBL" id="ODA33385.1"/>
    </source>
</evidence>
<dbReference type="GO" id="GO:0071500">
    <property type="term" value="P:cellular response to nitrosative stress"/>
    <property type="evidence" value="ECO:0007669"/>
    <property type="project" value="TreeGrafter"/>
</dbReference>
<keyword evidence="12 15" id="KW-0520">NAD</keyword>
<feature type="binding site" description="proximal binding residue" evidence="15">
    <location>
        <position position="85"/>
    </location>
    <ligand>
        <name>heme b</name>
        <dbReference type="ChEBI" id="CHEBI:60344"/>
    </ligand>
    <ligandPart>
        <name>Fe</name>
        <dbReference type="ChEBI" id="CHEBI:18248"/>
    </ligandPart>
</feature>
<feature type="region of interest" description="Reductase" evidence="15">
    <location>
        <begin position="149"/>
        <end position="428"/>
    </location>
</feature>
<dbReference type="PANTHER" id="PTHR43396:SF3">
    <property type="entry name" value="FLAVOHEMOPROTEIN"/>
    <property type="match status" value="1"/>
</dbReference>
<dbReference type="GO" id="GO:0046210">
    <property type="term" value="P:nitric oxide catabolic process"/>
    <property type="evidence" value="ECO:0007669"/>
    <property type="project" value="TreeGrafter"/>
</dbReference>
<evidence type="ECO:0000256" key="4">
    <source>
        <dbReference type="ARBA" id="ARBA00022617"/>
    </source>
</evidence>
<dbReference type="PANTHER" id="PTHR43396">
    <property type="entry name" value="FLAVOHEMOPROTEIN"/>
    <property type="match status" value="1"/>
</dbReference>
<dbReference type="InterPro" id="IPR017938">
    <property type="entry name" value="Riboflavin_synthase-like_b-brl"/>
</dbReference>
<dbReference type="InterPro" id="IPR023950">
    <property type="entry name" value="Hmp"/>
</dbReference>
<comment type="cofactor">
    <cofactor evidence="15">
        <name>FAD</name>
        <dbReference type="ChEBI" id="CHEBI:57692"/>
    </cofactor>
    <text evidence="15">Binds 1 FAD per subunit.</text>
</comment>
<keyword evidence="10 15" id="KW-0560">Oxidoreductase</keyword>
<dbReference type="FunFam" id="1.10.490.10:FF:000003">
    <property type="entry name" value="Flavohemoprotein"/>
    <property type="match status" value="1"/>
</dbReference>
<dbReference type="EC" id="1.14.12.17" evidence="15"/>
<sequence>MLSSATLSVVRATAPALAEHAQSITKRFYQLMLSEHPELWAYFNPAHQQSGRQSMALANAIVAYATHIENLGVLLPAVELIAQKHCSLGVQPEHYPIVGKYLLRAIRDVLGEAATDDVLTAWGEAYQLLADLLIEREAAIYSEQQSQPGGWKGYRTFVVERKIPECETITSFYLKPADHQSLPEFKPGQYITVKVPPQSTGFRSSEAAATGEIPRGLLSPRNYSLSDQPGKDYFRISVKRESARQEVSPVDGLVSNHLHDGIHEGDRLEIGPPCGEFSIDPVLAARKPLVFVAGGVGMTPLLSMLKTVIAEEPQQPIRFIVLTRNSGSHSHRQELIDLATRCPQLKLHLHYSQPLENDRPGDCFHTQGPVDQNLLKELLATQAAETEYYFCGPSALMQEMISALSGLQIDPSRIHYEFFGPKVALAMA</sequence>
<reference evidence="18 19" key="1">
    <citation type="submission" date="2016-05" db="EMBL/GenBank/DDBJ databases">
        <title>Genomic and physiological characterization of Planctopirus sp. isolated from fresh water lake.</title>
        <authorList>
            <person name="Subhash Y."/>
            <person name="Ramana C."/>
        </authorList>
    </citation>
    <scope>NUCLEOTIDE SEQUENCE [LARGE SCALE GENOMIC DNA]</scope>
    <source>
        <strain evidence="18 19">JC280</strain>
    </source>
</reference>
<dbReference type="GO" id="GO:0020037">
    <property type="term" value="F:heme binding"/>
    <property type="evidence" value="ECO:0007669"/>
    <property type="project" value="InterPro"/>
</dbReference>
<dbReference type="NCBIfam" id="NF009805">
    <property type="entry name" value="PRK13289.1"/>
    <property type="match status" value="1"/>
</dbReference>